<evidence type="ECO:0000313" key="3">
    <source>
        <dbReference type="Proteomes" id="UP000295662"/>
    </source>
</evidence>
<dbReference type="GO" id="GO:0016853">
    <property type="term" value="F:isomerase activity"/>
    <property type="evidence" value="ECO:0007669"/>
    <property type="project" value="UniProtKB-KW"/>
</dbReference>
<dbReference type="InterPro" id="IPR050099">
    <property type="entry name" value="SIS_GmhA/DiaA_subfam"/>
</dbReference>
<comment type="caution">
    <text evidence="2">The sequence shown here is derived from an EMBL/GenBank/DDBJ whole genome shotgun (WGS) entry which is preliminary data.</text>
</comment>
<dbReference type="PANTHER" id="PTHR30390">
    <property type="entry name" value="SEDOHEPTULOSE 7-PHOSPHATE ISOMERASE / DNAA INITIATOR-ASSOCIATING FACTOR FOR REPLICATION INITIATION"/>
    <property type="match status" value="1"/>
</dbReference>
<reference evidence="2 3" key="1">
    <citation type="submission" date="2019-03" db="EMBL/GenBank/DDBJ databases">
        <title>Genomic Encyclopedia of Archaeal and Bacterial Type Strains, Phase II (KMG-II): from individual species to whole genera.</title>
        <authorList>
            <person name="Goeker M."/>
        </authorList>
    </citation>
    <scope>NUCLEOTIDE SEQUENCE [LARGE SCALE GENOMIC DNA]</scope>
    <source>
        <strain evidence="2 3">ATCC 25309</strain>
    </source>
</reference>
<dbReference type="SUPFAM" id="SSF53697">
    <property type="entry name" value="SIS domain"/>
    <property type="match status" value="1"/>
</dbReference>
<dbReference type="OrthoDB" id="9781311at2"/>
<dbReference type="RefSeq" id="WP_133795570.1">
    <property type="nucleotide sequence ID" value="NZ_SOCA01000003.1"/>
</dbReference>
<feature type="domain" description="SIS" evidence="1">
    <location>
        <begin position="33"/>
        <end position="184"/>
    </location>
</feature>
<dbReference type="EMBL" id="SOCA01000003">
    <property type="protein sequence ID" value="TDU71415.1"/>
    <property type="molecule type" value="Genomic_DNA"/>
</dbReference>
<dbReference type="PROSITE" id="PS51464">
    <property type="entry name" value="SIS"/>
    <property type="match status" value="1"/>
</dbReference>
<keyword evidence="3" id="KW-1185">Reference proteome</keyword>
<keyword evidence="2" id="KW-0413">Isomerase</keyword>
<dbReference type="Pfam" id="PF13580">
    <property type="entry name" value="SIS_2"/>
    <property type="match status" value="1"/>
</dbReference>
<accession>A0A4R7S2D3</accession>
<evidence type="ECO:0000259" key="1">
    <source>
        <dbReference type="PROSITE" id="PS51464"/>
    </source>
</evidence>
<dbReference type="PANTHER" id="PTHR30390:SF6">
    <property type="entry name" value="DNAA INITIATOR-ASSOCIATING PROTEIN DIAA"/>
    <property type="match status" value="1"/>
</dbReference>
<dbReference type="AlphaFoldDB" id="A0A4R7S2D3"/>
<gene>
    <name evidence="2" type="ORF">EI77_02539</name>
</gene>
<dbReference type="CDD" id="cd05006">
    <property type="entry name" value="SIS_GmhA"/>
    <property type="match status" value="1"/>
</dbReference>
<dbReference type="InterPro" id="IPR046348">
    <property type="entry name" value="SIS_dom_sf"/>
</dbReference>
<dbReference type="GO" id="GO:1901135">
    <property type="term" value="P:carbohydrate derivative metabolic process"/>
    <property type="evidence" value="ECO:0007669"/>
    <property type="project" value="InterPro"/>
</dbReference>
<dbReference type="InterPro" id="IPR035461">
    <property type="entry name" value="GmhA/DiaA"/>
</dbReference>
<evidence type="ECO:0000313" key="2">
    <source>
        <dbReference type="EMBL" id="TDU71415.1"/>
    </source>
</evidence>
<sequence length="189" mass="20073">MMKSFHTRIESSQNAIESVLINENVINEAAQAICTTLRTGGRIYACGNGGSAAEAMHFATELCGRYRSNRVPYPAIALTADGTALTCIGNDFGWDLIFARQVEANASQNDLLLVLTTSGNSTNVIAALQAARSKGIKTVGLLGRNGDDARALCDLPIIIAVDDTGSIQEAHLVVIHILCEPLEESPDSQ</sequence>
<name>A0A4R7S2D3_9BACT</name>
<dbReference type="Gene3D" id="3.40.50.10490">
    <property type="entry name" value="Glucose-6-phosphate isomerase like protein, domain 1"/>
    <property type="match status" value="1"/>
</dbReference>
<organism evidence="2 3">
    <name type="scientific">Prosthecobacter fusiformis</name>
    <dbReference type="NCBI Taxonomy" id="48464"/>
    <lineage>
        <taxon>Bacteria</taxon>
        <taxon>Pseudomonadati</taxon>
        <taxon>Verrucomicrobiota</taxon>
        <taxon>Verrucomicrobiia</taxon>
        <taxon>Verrucomicrobiales</taxon>
        <taxon>Verrucomicrobiaceae</taxon>
        <taxon>Prosthecobacter</taxon>
    </lineage>
</organism>
<dbReference type="GO" id="GO:0097367">
    <property type="term" value="F:carbohydrate derivative binding"/>
    <property type="evidence" value="ECO:0007669"/>
    <property type="project" value="InterPro"/>
</dbReference>
<dbReference type="InterPro" id="IPR001347">
    <property type="entry name" value="SIS_dom"/>
</dbReference>
<proteinExistence type="predicted"/>
<protein>
    <submittedName>
        <fullName evidence="2">D-sedoheptulose 7-phosphate isomerase</fullName>
    </submittedName>
</protein>
<dbReference type="Proteomes" id="UP000295662">
    <property type="component" value="Unassembled WGS sequence"/>
</dbReference>